<feature type="transmembrane region" description="Helical" evidence="4">
    <location>
        <begin position="89"/>
        <end position="106"/>
    </location>
</feature>
<dbReference type="GO" id="GO:0003700">
    <property type="term" value="F:DNA-binding transcription factor activity"/>
    <property type="evidence" value="ECO:0007669"/>
    <property type="project" value="InterPro"/>
</dbReference>
<keyword evidence="4" id="KW-0472">Membrane</keyword>
<protein>
    <recommendedName>
        <fullName evidence="5">HTH araC/xylS-type domain-containing protein</fullName>
    </recommendedName>
</protein>
<accession>A0A916Z4B9</accession>
<reference evidence="6" key="1">
    <citation type="journal article" date="2014" name="Int. J. Syst. Evol. Microbiol.">
        <title>Complete genome sequence of Corynebacterium casei LMG S-19264T (=DSM 44701T), isolated from a smear-ripened cheese.</title>
        <authorList>
            <consortium name="US DOE Joint Genome Institute (JGI-PGF)"/>
            <person name="Walter F."/>
            <person name="Albersmeier A."/>
            <person name="Kalinowski J."/>
            <person name="Ruckert C."/>
        </authorList>
    </citation>
    <scope>NUCLEOTIDE SEQUENCE</scope>
    <source>
        <strain evidence="6">CGMCC 1.15958</strain>
    </source>
</reference>
<dbReference type="PROSITE" id="PS01124">
    <property type="entry name" value="HTH_ARAC_FAMILY_2"/>
    <property type="match status" value="1"/>
</dbReference>
<keyword evidence="4" id="KW-0812">Transmembrane</keyword>
<evidence type="ECO:0000256" key="2">
    <source>
        <dbReference type="ARBA" id="ARBA00023125"/>
    </source>
</evidence>
<feature type="transmembrane region" description="Helical" evidence="4">
    <location>
        <begin position="137"/>
        <end position="154"/>
    </location>
</feature>
<evidence type="ECO:0000313" key="6">
    <source>
        <dbReference type="EMBL" id="GGD75604.1"/>
    </source>
</evidence>
<sequence length="338" mass="40046">MFGYAGWYSKEIYRNILFYTPFQQLFLLAPVLYFYFKTLLDKSFSFSARDYIHFLPATLYLIYSIVVFLTDKVILKEYYFYADGKDKDFSTWYQITGLFSLTYYLIQSLKTYNEYKTITYNVVSFADSVMFRWAQRFLIAFLLLIAIRIVFFIANPEWDEFGKKFWYYVCFSLLFYYVSISGYTNSVLSTTSFRDSARNFENDSKLNVEDITIDKNTFKVEIADLDIWKEKIESLMLVDKMYENPELVISDLSNRLGTHSKKISQIINEGFEMNFNDFVNHYRTKALIAKIEEGEHNIQTLLGLALDCGFNSKSTFNRAFKRATNLSPKEYIEKNYPK</sequence>
<feature type="transmembrane region" description="Helical" evidence="4">
    <location>
        <begin position="48"/>
        <end position="69"/>
    </location>
</feature>
<feature type="transmembrane region" description="Helical" evidence="4">
    <location>
        <begin position="16"/>
        <end position="36"/>
    </location>
</feature>
<evidence type="ECO:0000256" key="3">
    <source>
        <dbReference type="ARBA" id="ARBA00023163"/>
    </source>
</evidence>
<dbReference type="InterPro" id="IPR009057">
    <property type="entry name" value="Homeodomain-like_sf"/>
</dbReference>
<dbReference type="PANTHER" id="PTHR43280:SF29">
    <property type="entry name" value="ARAC-FAMILY TRANSCRIPTIONAL REGULATOR"/>
    <property type="match status" value="1"/>
</dbReference>
<dbReference type="EMBL" id="BMKK01000011">
    <property type="protein sequence ID" value="GGD75604.1"/>
    <property type="molecule type" value="Genomic_DNA"/>
</dbReference>
<comment type="caution">
    <text evidence="6">The sequence shown here is derived from an EMBL/GenBank/DDBJ whole genome shotgun (WGS) entry which is preliminary data.</text>
</comment>
<reference evidence="6" key="2">
    <citation type="submission" date="2020-09" db="EMBL/GenBank/DDBJ databases">
        <authorList>
            <person name="Sun Q."/>
            <person name="Zhou Y."/>
        </authorList>
    </citation>
    <scope>NUCLEOTIDE SEQUENCE</scope>
    <source>
        <strain evidence="6">CGMCC 1.15958</strain>
    </source>
</reference>
<feature type="transmembrane region" description="Helical" evidence="4">
    <location>
        <begin position="166"/>
        <end position="188"/>
    </location>
</feature>
<keyword evidence="7" id="KW-1185">Reference proteome</keyword>
<gene>
    <name evidence="6" type="ORF">GCM10011514_44430</name>
</gene>
<keyword evidence="3" id="KW-0804">Transcription</keyword>
<dbReference type="SMART" id="SM00342">
    <property type="entry name" value="HTH_ARAC"/>
    <property type="match status" value="1"/>
</dbReference>
<dbReference type="PANTHER" id="PTHR43280">
    <property type="entry name" value="ARAC-FAMILY TRANSCRIPTIONAL REGULATOR"/>
    <property type="match status" value="1"/>
</dbReference>
<keyword evidence="2" id="KW-0238">DNA-binding</keyword>
<dbReference type="InterPro" id="IPR018060">
    <property type="entry name" value="HTH_AraC"/>
</dbReference>
<dbReference type="Proteomes" id="UP000609064">
    <property type="component" value="Unassembled WGS sequence"/>
</dbReference>
<evidence type="ECO:0000313" key="7">
    <source>
        <dbReference type="Proteomes" id="UP000609064"/>
    </source>
</evidence>
<organism evidence="6 7">
    <name type="scientific">Emticicia aquatilis</name>
    <dbReference type="NCBI Taxonomy" id="1537369"/>
    <lineage>
        <taxon>Bacteria</taxon>
        <taxon>Pseudomonadati</taxon>
        <taxon>Bacteroidota</taxon>
        <taxon>Cytophagia</taxon>
        <taxon>Cytophagales</taxon>
        <taxon>Leadbetterellaceae</taxon>
        <taxon>Emticicia</taxon>
    </lineage>
</organism>
<dbReference type="GO" id="GO:0043565">
    <property type="term" value="F:sequence-specific DNA binding"/>
    <property type="evidence" value="ECO:0007669"/>
    <property type="project" value="InterPro"/>
</dbReference>
<keyword evidence="4" id="KW-1133">Transmembrane helix</keyword>
<dbReference type="Gene3D" id="1.10.10.60">
    <property type="entry name" value="Homeodomain-like"/>
    <property type="match status" value="2"/>
</dbReference>
<evidence type="ECO:0000259" key="5">
    <source>
        <dbReference type="PROSITE" id="PS01124"/>
    </source>
</evidence>
<feature type="domain" description="HTH araC/xylS-type" evidence="5">
    <location>
        <begin position="232"/>
        <end position="334"/>
    </location>
</feature>
<evidence type="ECO:0000256" key="4">
    <source>
        <dbReference type="SAM" id="Phobius"/>
    </source>
</evidence>
<dbReference type="Pfam" id="PF12833">
    <property type="entry name" value="HTH_18"/>
    <property type="match status" value="1"/>
</dbReference>
<proteinExistence type="predicted"/>
<dbReference type="AlphaFoldDB" id="A0A916Z4B9"/>
<name>A0A916Z4B9_9BACT</name>
<dbReference type="SUPFAM" id="SSF46689">
    <property type="entry name" value="Homeodomain-like"/>
    <property type="match status" value="1"/>
</dbReference>
<evidence type="ECO:0000256" key="1">
    <source>
        <dbReference type="ARBA" id="ARBA00023015"/>
    </source>
</evidence>
<keyword evidence="1" id="KW-0805">Transcription regulation</keyword>